<feature type="transmembrane region" description="Helical" evidence="5">
    <location>
        <begin position="90"/>
        <end position="110"/>
    </location>
</feature>
<evidence type="ECO:0000313" key="9">
    <source>
        <dbReference type="Proteomes" id="UP001314635"/>
    </source>
</evidence>
<dbReference type="SUPFAM" id="SSF47384">
    <property type="entry name" value="Homodimeric domain of signal transducing histidine kinase"/>
    <property type="match status" value="1"/>
</dbReference>
<dbReference type="SUPFAM" id="SSF52172">
    <property type="entry name" value="CheY-like"/>
    <property type="match status" value="1"/>
</dbReference>
<sequence>MTTLTPHGECLLWTPELIWVNAVSDLLISFAFFAIAFVLAYIVYRRRDFQFSYIFWAFALFVSICGMTRLIEVLTIWIPAYVLEAATKGFLAFISVGIAAALLLMLPRVLTMPSRAELRLAYAQLEEETRQRRTAEAMVKRFQEIEATEAQVRQAQKMEAIGQLTGGVAHDFNNILTVITGTIEILAEAVKDRPQLVQITSLINSAAARGADLTKHLLAFARRQPLQPRSVDINGLVVDTARLLRRTLGEQIEIESMLAHDSAPAMIDPSQLSTAILNLALNARDAMPNGGKLTLETKNVLLDAAYARMNPEVVPGNYVMIAVSDTGEGIPANLLDKVFEPFFTTKDVGKGVGLGLSMVYGFVKQSNGHIKIYSEPEHGTSVKLYLPQATADSDLLLSETSTAGMERGDETILIVEDDSLVREYVTAQIKRLGYTTLAASKGDEALAIIDSATRIDLLFTDIIMPGGMNGRQLAIEAVRRRPDLRVLYTSGYTENAIVHHGRLDAGVLLLTKPYQSADLARMIRTALNS</sequence>
<gene>
    <name evidence="8" type="ORF">JQ619_00115</name>
</gene>
<keyword evidence="9" id="KW-1185">Reference proteome</keyword>
<name>A0ABS5FYN4_9BRAD</name>
<dbReference type="CDD" id="cd16919">
    <property type="entry name" value="HATPase_CckA-like"/>
    <property type="match status" value="1"/>
</dbReference>
<dbReference type="InterPro" id="IPR001789">
    <property type="entry name" value="Sig_transdc_resp-reg_receiver"/>
</dbReference>
<dbReference type="Pfam" id="PF02518">
    <property type="entry name" value="HATPase_c"/>
    <property type="match status" value="1"/>
</dbReference>
<dbReference type="EMBL" id="JAFCLK010000001">
    <property type="protein sequence ID" value="MBR1134163.1"/>
    <property type="molecule type" value="Genomic_DNA"/>
</dbReference>
<dbReference type="RefSeq" id="WP_172239568.1">
    <property type="nucleotide sequence ID" value="NZ_JABFDP010000023.1"/>
</dbReference>
<dbReference type="InterPro" id="IPR003594">
    <property type="entry name" value="HATPase_dom"/>
</dbReference>
<feature type="domain" description="Histidine kinase" evidence="6">
    <location>
        <begin position="167"/>
        <end position="390"/>
    </location>
</feature>
<evidence type="ECO:0000259" key="6">
    <source>
        <dbReference type="PROSITE" id="PS50109"/>
    </source>
</evidence>
<dbReference type="InterPro" id="IPR036890">
    <property type="entry name" value="HATPase_C_sf"/>
</dbReference>
<dbReference type="CDD" id="cd00082">
    <property type="entry name" value="HisKA"/>
    <property type="match status" value="1"/>
</dbReference>
<dbReference type="PANTHER" id="PTHR43065:SF49">
    <property type="entry name" value="HISTIDINE KINASE"/>
    <property type="match status" value="1"/>
</dbReference>
<comment type="caution">
    <text evidence="8">The sequence shown here is derived from an EMBL/GenBank/DDBJ whole genome shotgun (WGS) entry which is preliminary data.</text>
</comment>
<dbReference type="InterPro" id="IPR003661">
    <property type="entry name" value="HisK_dim/P_dom"/>
</dbReference>
<evidence type="ECO:0000256" key="2">
    <source>
        <dbReference type="ARBA" id="ARBA00012438"/>
    </source>
</evidence>
<dbReference type="PRINTS" id="PR00344">
    <property type="entry name" value="BCTRLSENSOR"/>
</dbReference>
<dbReference type="Gene3D" id="1.10.287.130">
    <property type="match status" value="1"/>
</dbReference>
<feature type="modified residue" description="4-aspartylphosphate" evidence="4">
    <location>
        <position position="461"/>
    </location>
</feature>
<dbReference type="Pfam" id="PF00072">
    <property type="entry name" value="Response_reg"/>
    <property type="match status" value="1"/>
</dbReference>
<dbReference type="InterPro" id="IPR058544">
    <property type="entry name" value="ETR1_N"/>
</dbReference>
<evidence type="ECO:0000313" key="8">
    <source>
        <dbReference type="EMBL" id="MBR1134163.1"/>
    </source>
</evidence>
<proteinExistence type="predicted"/>
<dbReference type="InterPro" id="IPR005467">
    <property type="entry name" value="His_kinase_dom"/>
</dbReference>
<feature type="transmembrane region" description="Helical" evidence="5">
    <location>
        <begin position="53"/>
        <end position="78"/>
    </location>
</feature>
<comment type="catalytic activity">
    <reaction evidence="1">
        <text>ATP + protein L-histidine = ADP + protein N-phospho-L-histidine.</text>
        <dbReference type="EC" id="2.7.13.3"/>
    </reaction>
</comment>
<keyword evidence="3 4" id="KW-0597">Phosphoprotein</keyword>
<evidence type="ECO:0000259" key="7">
    <source>
        <dbReference type="PROSITE" id="PS50110"/>
    </source>
</evidence>
<organism evidence="8 9">
    <name type="scientific">Bradyrhizobium denitrificans</name>
    <dbReference type="NCBI Taxonomy" id="2734912"/>
    <lineage>
        <taxon>Bacteria</taxon>
        <taxon>Pseudomonadati</taxon>
        <taxon>Pseudomonadota</taxon>
        <taxon>Alphaproteobacteria</taxon>
        <taxon>Hyphomicrobiales</taxon>
        <taxon>Nitrobacteraceae</taxon>
        <taxon>Bradyrhizobium</taxon>
    </lineage>
</organism>
<dbReference type="Proteomes" id="UP001314635">
    <property type="component" value="Unassembled WGS sequence"/>
</dbReference>
<dbReference type="PROSITE" id="PS50109">
    <property type="entry name" value="HIS_KIN"/>
    <property type="match status" value="1"/>
</dbReference>
<dbReference type="SUPFAM" id="SSF55874">
    <property type="entry name" value="ATPase domain of HSP90 chaperone/DNA topoisomerase II/histidine kinase"/>
    <property type="match status" value="1"/>
</dbReference>
<accession>A0ABS5FYN4</accession>
<feature type="domain" description="Response regulatory" evidence="7">
    <location>
        <begin position="411"/>
        <end position="527"/>
    </location>
</feature>
<dbReference type="CDD" id="cd18161">
    <property type="entry name" value="REC_hyHK_blue-like"/>
    <property type="match status" value="1"/>
</dbReference>
<protein>
    <recommendedName>
        <fullName evidence="2">histidine kinase</fullName>
        <ecNumber evidence="2">2.7.13.3</ecNumber>
    </recommendedName>
</protein>
<dbReference type="Gene3D" id="3.40.50.2300">
    <property type="match status" value="1"/>
</dbReference>
<dbReference type="SMART" id="SM00388">
    <property type="entry name" value="HisKA"/>
    <property type="match status" value="1"/>
</dbReference>
<dbReference type="InterPro" id="IPR011006">
    <property type="entry name" value="CheY-like_superfamily"/>
</dbReference>
<dbReference type="InterPro" id="IPR036097">
    <property type="entry name" value="HisK_dim/P_sf"/>
</dbReference>
<dbReference type="SMART" id="SM00448">
    <property type="entry name" value="REC"/>
    <property type="match status" value="1"/>
</dbReference>
<feature type="transmembrane region" description="Helical" evidence="5">
    <location>
        <begin position="26"/>
        <end position="44"/>
    </location>
</feature>
<dbReference type="Pfam" id="PF25487">
    <property type="entry name" value="ETR1_N"/>
    <property type="match status" value="1"/>
</dbReference>
<evidence type="ECO:0000256" key="1">
    <source>
        <dbReference type="ARBA" id="ARBA00000085"/>
    </source>
</evidence>
<keyword evidence="5" id="KW-0812">Transmembrane</keyword>
<reference evidence="9" key="1">
    <citation type="journal article" date="2021" name="ISME J.">
        <title>Evolutionary origin and ecological implication of a unique nif island in free-living Bradyrhizobium lineages.</title>
        <authorList>
            <person name="Tao J."/>
        </authorList>
    </citation>
    <scope>NUCLEOTIDE SEQUENCE [LARGE SCALE GENOMIC DNA]</scope>
    <source>
        <strain evidence="9">SZCCT0094</strain>
    </source>
</reference>
<dbReference type="Pfam" id="PF00512">
    <property type="entry name" value="HisKA"/>
    <property type="match status" value="1"/>
</dbReference>
<dbReference type="InterPro" id="IPR004358">
    <property type="entry name" value="Sig_transdc_His_kin-like_C"/>
</dbReference>
<dbReference type="PROSITE" id="PS50110">
    <property type="entry name" value="RESPONSE_REGULATORY"/>
    <property type="match status" value="1"/>
</dbReference>
<dbReference type="EC" id="2.7.13.3" evidence="2"/>
<dbReference type="SMART" id="SM00387">
    <property type="entry name" value="HATPase_c"/>
    <property type="match status" value="1"/>
</dbReference>
<evidence type="ECO:0000256" key="5">
    <source>
        <dbReference type="SAM" id="Phobius"/>
    </source>
</evidence>
<evidence type="ECO:0000256" key="3">
    <source>
        <dbReference type="ARBA" id="ARBA00022553"/>
    </source>
</evidence>
<dbReference type="Gene3D" id="3.30.565.10">
    <property type="entry name" value="Histidine kinase-like ATPase, C-terminal domain"/>
    <property type="match status" value="1"/>
</dbReference>
<dbReference type="PANTHER" id="PTHR43065">
    <property type="entry name" value="SENSOR HISTIDINE KINASE"/>
    <property type="match status" value="1"/>
</dbReference>
<keyword evidence="5" id="KW-0472">Membrane</keyword>
<evidence type="ECO:0000256" key="4">
    <source>
        <dbReference type="PROSITE-ProRule" id="PRU00169"/>
    </source>
</evidence>
<keyword evidence="5" id="KW-1133">Transmembrane helix</keyword>